<dbReference type="FunFam" id="3.40.50.1820:FF:000073">
    <property type="entry name" value="esterase OVCA2 isoform X6"/>
    <property type="match status" value="1"/>
</dbReference>
<name>A0AAV6VP64_9ARAC</name>
<evidence type="ECO:0000313" key="6">
    <source>
        <dbReference type="Proteomes" id="UP000827092"/>
    </source>
</evidence>
<keyword evidence="3" id="KW-1133">Transmembrane helix</keyword>
<dbReference type="InterPro" id="IPR050593">
    <property type="entry name" value="LovG"/>
</dbReference>
<dbReference type="EMBL" id="JAFNEN010000041">
    <property type="protein sequence ID" value="KAG8198280.1"/>
    <property type="molecule type" value="Genomic_DNA"/>
</dbReference>
<dbReference type="GO" id="GO:0032526">
    <property type="term" value="P:response to retinoic acid"/>
    <property type="evidence" value="ECO:0007669"/>
    <property type="project" value="TreeGrafter"/>
</dbReference>
<gene>
    <name evidence="5" type="ORF">JTE90_021534</name>
</gene>
<keyword evidence="6" id="KW-1185">Reference proteome</keyword>
<dbReference type="PANTHER" id="PTHR48070:SF6">
    <property type="entry name" value="ESTERASE OVCA2"/>
    <property type="match status" value="1"/>
</dbReference>
<dbReference type="GO" id="GO:0005737">
    <property type="term" value="C:cytoplasm"/>
    <property type="evidence" value="ECO:0007669"/>
    <property type="project" value="TreeGrafter"/>
</dbReference>
<dbReference type="PANTHER" id="PTHR48070">
    <property type="entry name" value="ESTERASE OVCA2"/>
    <property type="match status" value="1"/>
</dbReference>
<dbReference type="InterPro" id="IPR029058">
    <property type="entry name" value="AB_hydrolase_fold"/>
</dbReference>
<evidence type="ECO:0000256" key="2">
    <source>
        <dbReference type="ARBA" id="ARBA00022801"/>
    </source>
</evidence>
<proteinExistence type="inferred from homology"/>
<dbReference type="Pfam" id="PF03959">
    <property type="entry name" value="FSH1"/>
    <property type="match status" value="1"/>
</dbReference>
<keyword evidence="2" id="KW-0378">Hydrolase</keyword>
<dbReference type="SUPFAM" id="SSF53474">
    <property type="entry name" value="alpha/beta-Hydrolases"/>
    <property type="match status" value="1"/>
</dbReference>
<organism evidence="5 6">
    <name type="scientific">Oedothorax gibbosus</name>
    <dbReference type="NCBI Taxonomy" id="931172"/>
    <lineage>
        <taxon>Eukaryota</taxon>
        <taxon>Metazoa</taxon>
        <taxon>Ecdysozoa</taxon>
        <taxon>Arthropoda</taxon>
        <taxon>Chelicerata</taxon>
        <taxon>Arachnida</taxon>
        <taxon>Araneae</taxon>
        <taxon>Araneomorphae</taxon>
        <taxon>Entelegynae</taxon>
        <taxon>Araneoidea</taxon>
        <taxon>Linyphiidae</taxon>
        <taxon>Erigoninae</taxon>
        <taxon>Oedothorax</taxon>
    </lineage>
</organism>
<reference evidence="5 6" key="1">
    <citation type="journal article" date="2022" name="Nat. Ecol. Evol.">
        <title>A masculinizing supergene underlies an exaggerated male reproductive morph in a spider.</title>
        <authorList>
            <person name="Hendrickx F."/>
            <person name="De Corte Z."/>
            <person name="Sonet G."/>
            <person name="Van Belleghem S.M."/>
            <person name="Kostlbacher S."/>
            <person name="Vangestel C."/>
        </authorList>
    </citation>
    <scope>NUCLEOTIDE SEQUENCE [LARGE SCALE GENOMIC DNA]</scope>
    <source>
        <strain evidence="5">W744_W776</strain>
    </source>
</reference>
<keyword evidence="3" id="KW-0812">Transmembrane</keyword>
<evidence type="ECO:0000313" key="5">
    <source>
        <dbReference type="EMBL" id="KAG8198280.1"/>
    </source>
</evidence>
<comment type="caution">
    <text evidence="5">The sequence shown here is derived from an EMBL/GenBank/DDBJ whole genome shotgun (WGS) entry which is preliminary data.</text>
</comment>
<evidence type="ECO:0000256" key="1">
    <source>
        <dbReference type="ARBA" id="ARBA00005863"/>
    </source>
</evidence>
<feature type="transmembrane region" description="Helical" evidence="3">
    <location>
        <begin position="21"/>
        <end position="39"/>
    </location>
</feature>
<dbReference type="InterPro" id="IPR005645">
    <property type="entry name" value="FSH-like_dom"/>
</dbReference>
<sequence length="254" mass="29023">MLTSECVQKFQNQKVNILFKVQWLFLYLKWVFVLQLIMADSNKKLKILCLHGYRQNSFSFKQKMNGFRKCIKNIAELVFIEAPHAISGDSNSDCDQEIGQTFSWWFCDETNNFSSLTECEVAKGFKESIDLISQTFKTLGPFDGILGFSQGAAIVALICCLKECHEFAYDFKFVILISGFKSLAKCHQYLYKNPATTKSLFVYGLNDTCISKERSGLFSEVFLMPTIVVHDGGHYVPCHSDVKKQYVAFLKSCF</sequence>
<dbReference type="GO" id="GO:0005634">
    <property type="term" value="C:nucleus"/>
    <property type="evidence" value="ECO:0007669"/>
    <property type="project" value="TreeGrafter"/>
</dbReference>
<keyword evidence="3" id="KW-0472">Membrane</keyword>
<comment type="similarity">
    <text evidence="1">Belongs to the LovG family.</text>
</comment>
<feature type="domain" description="Serine hydrolase" evidence="4">
    <location>
        <begin position="43"/>
        <end position="245"/>
    </location>
</feature>
<dbReference type="AlphaFoldDB" id="A0AAV6VP64"/>
<accession>A0AAV6VP64</accession>
<protein>
    <recommendedName>
        <fullName evidence="4">Serine hydrolase domain-containing protein</fullName>
    </recommendedName>
</protein>
<dbReference type="Gene3D" id="3.40.50.1820">
    <property type="entry name" value="alpha/beta hydrolase"/>
    <property type="match status" value="1"/>
</dbReference>
<evidence type="ECO:0000256" key="3">
    <source>
        <dbReference type="SAM" id="Phobius"/>
    </source>
</evidence>
<evidence type="ECO:0000259" key="4">
    <source>
        <dbReference type="Pfam" id="PF03959"/>
    </source>
</evidence>
<dbReference type="Proteomes" id="UP000827092">
    <property type="component" value="Unassembled WGS sequence"/>
</dbReference>
<dbReference type="GO" id="GO:0016787">
    <property type="term" value="F:hydrolase activity"/>
    <property type="evidence" value="ECO:0007669"/>
    <property type="project" value="UniProtKB-KW"/>
</dbReference>